<evidence type="ECO:0000259" key="3">
    <source>
        <dbReference type="PROSITE" id="PS50157"/>
    </source>
</evidence>
<dbReference type="PROSITE" id="PS50157">
    <property type="entry name" value="ZINC_FINGER_C2H2_2"/>
    <property type="match status" value="1"/>
</dbReference>
<dbReference type="PROSITE" id="PS00028">
    <property type="entry name" value="ZINC_FINGER_C2H2_1"/>
    <property type="match status" value="1"/>
</dbReference>
<dbReference type="PANTHER" id="PTHR19446">
    <property type="entry name" value="REVERSE TRANSCRIPTASES"/>
    <property type="match status" value="1"/>
</dbReference>
<gene>
    <name evidence="4" type="ORF">GWI33_020941</name>
</gene>
<comment type="caution">
    <text evidence="4">The sequence shown here is derived from an EMBL/GenBank/DDBJ whole genome shotgun (WGS) entry which is preliminary data.</text>
</comment>
<dbReference type="OrthoDB" id="6538109at2759"/>
<dbReference type="GO" id="GO:0008270">
    <property type="term" value="F:zinc ion binding"/>
    <property type="evidence" value="ECO:0007669"/>
    <property type="project" value="UniProtKB-KW"/>
</dbReference>
<sequence length="454" mass="52260">VEAGPSQGFKCEHPDCNRVFRTKSGRGVHLNHAHKDWSDSRLLKESCPKAKKSRWTEEEKRLLARRVAALTLESESKILAINQALAPFFPDRTIEAIKGIRKKVEHQRLVSELINEITQKTDDPSSTLDTSQSDPEMERVEKNNSKDQELEIRTYIHSLADIDIVGINVKALNDICNKIMHLEKQALSEMIEMYVRDILPPNYRNKNQREHTSTKLSSKKMRRKKYARVQHLWAKDRTRAWKAIDADRLEKSEKLIPINILEPYWRALVTIETDAMPEDRKSESVRHDLWDPILEIELRRAFPPNKSAPGPDGITVREIKQTPVSVLHRIFNIFMVRGGLPEFLLKSRTIFIDKKKDPTSPADLRPISITPVLTRYFHEIIANRLRTVEIDERQRAFTNADGCSENICLLDVALRHARRTLGSVYLASTDIAKAYDSVSFKALERTMLLKGLPP</sequence>
<dbReference type="AlphaFoldDB" id="A0A834HPX2"/>
<dbReference type="InterPro" id="IPR000477">
    <property type="entry name" value="RT_dom"/>
</dbReference>
<feature type="domain" description="C2H2-type" evidence="3">
    <location>
        <begin position="9"/>
        <end position="34"/>
    </location>
</feature>
<organism evidence="4 5">
    <name type="scientific">Rhynchophorus ferrugineus</name>
    <name type="common">Red palm weevil</name>
    <name type="synonym">Curculio ferrugineus</name>
    <dbReference type="NCBI Taxonomy" id="354439"/>
    <lineage>
        <taxon>Eukaryota</taxon>
        <taxon>Metazoa</taxon>
        <taxon>Ecdysozoa</taxon>
        <taxon>Arthropoda</taxon>
        <taxon>Hexapoda</taxon>
        <taxon>Insecta</taxon>
        <taxon>Pterygota</taxon>
        <taxon>Neoptera</taxon>
        <taxon>Endopterygota</taxon>
        <taxon>Coleoptera</taxon>
        <taxon>Polyphaga</taxon>
        <taxon>Cucujiformia</taxon>
        <taxon>Curculionidae</taxon>
        <taxon>Dryophthorinae</taxon>
        <taxon>Rhynchophorus</taxon>
    </lineage>
</organism>
<feature type="non-terminal residue" evidence="4">
    <location>
        <position position="1"/>
    </location>
</feature>
<evidence type="ECO:0000313" key="4">
    <source>
        <dbReference type="EMBL" id="KAF7265658.1"/>
    </source>
</evidence>
<dbReference type="Proteomes" id="UP000625711">
    <property type="component" value="Unassembled WGS sequence"/>
</dbReference>
<reference evidence="4" key="1">
    <citation type="submission" date="2020-08" db="EMBL/GenBank/DDBJ databases">
        <title>Genome sequencing and assembly of the red palm weevil Rhynchophorus ferrugineus.</title>
        <authorList>
            <person name="Dias G.B."/>
            <person name="Bergman C.M."/>
            <person name="Manee M."/>
        </authorList>
    </citation>
    <scope>NUCLEOTIDE SEQUENCE</scope>
    <source>
        <strain evidence="4">AA-2017</strain>
        <tissue evidence="4">Whole larva</tissue>
    </source>
</reference>
<feature type="compositionally biased region" description="Basic and acidic residues" evidence="2">
    <location>
        <begin position="136"/>
        <end position="145"/>
    </location>
</feature>
<keyword evidence="1" id="KW-0863">Zinc-finger</keyword>
<dbReference type="Pfam" id="PF00078">
    <property type="entry name" value="RVT_1"/>
    <property type="match status" value="1"/>
</dbReference>
<feature type="region of interest" description="Disordered" evidence="2">
    <location>
        <begin position="120"/>
        <end position="145"/>
    </location>
</feature>
<proteinExistence type="predicted"/>
<evidence type="ECO:0000256" key="2">
    <source>
        <dbReference type="SAM" id="MobiDB-lite"/>
    </source>
</evidence>
<feature type="compositionally biased region" description="Polar residues" evidence="2">
    <location>
        <begin position="124"/>
        <end position="134"/>
    </location>
</feature>
<keyword evidence="5" id="KW-1185">Reference proteome</keyword>
<keyword evidence="1" id="KW-0479">Metal-binding</keyword>
<evidence type="ECO:0000313" key="5">
    <source>
        <dbReference type="Proteomes" id="UP000625711"/>
    </source>
</evidence>
<accession>A0A834HPX2</accession>
<protein>
    <recommendedName>
        <fullName evidence="3">C2H2-type domain-containing protein</fullName>
    </recommendedName>
</protein>
<dbReference type="EMBL" id="JAACXV010014586">
    <property type="protein sequence ID" value="KAF7265658.1"/>
    <property type="molecule type" value="Genomic_DNA"/>
</dbReference>
<keyword evidence="1" id="KW-0862">Zinc</keyword>
<name>A0A834HPX2_RHYFE</name>
<evidence type="ECO:0000256" key="1">
    <source>
        <dbReference type="PROSITE-ProRule" id="PRU00042"/>
    </source>
</evidence>
<dbReference type="InterPro" id="IPR013087">
    <property type="entry name" value="Znf_C2H2_type"/>
</dbReference>